<dbReference type="InterPro" id="IPR008049">
    <property type="entry name" value="MCM6"/>
</dbReference>
<feature type="region of interest" description="Disordered" evidence="6">
    <location>
        <begin position="725"/>
        <end position="821"/>
    </location>
</feature>
<evidence type="ECO:0000256" key="5">
    <source>
        <dbReference type="RuleBase" id="RU368064"/>
    </source>
</evidence>
<organism evidence="8 9">
    <name type="scientific">Blattamonas nauphoetae</name>
    <dbReference type="NCBI Taxonomy" id="2049346"/>
    <lineage>
        <taxon>Eukaryota</taxon>
        <taxon>Metamonada</taxon>
        <taxon>Preaxostyla</taxon>
        <taxon>Oxymonadida</taxon>
        <taxon>Blattamonas</taxon>
    </lineage>
</organism>
<comment type="similarity">
    <text evidence="4">Belongs to the MCM family.</text>
</comment>
<feature type="compositionally biased region" description="Low complexity" evidence="6">
    <location>
        <begin position="728"/>
        <end position="746"/>
    </location>
</feature>
<dbReference type="SUPFAM" id="SSF50249">
    <property type="entry name" value="Nucleic acid-binding proteins"/>
    <property type="match status" value="1"/>
</dbReference>
<dbReference type="Pfam" id="PF17207">
    <property type="entry name" value="MCM_OB"/>
    <property type="match status" value="1"/>
</dbReference>
<gene>
    <name evidence="8" type="ORF">BLNAU_14841</name>
</gene>
<dbReference type="Proteomes" id="UP001281761">
    <property type="component" value="Unassembled WGS sequence"/>
</dbReference>
<keyword evidence="9" id="KW-1185">Reference proteome</keyword>
<keyword evidence="5" id="KW-0235">DNA replication</keyword>
<evidence type="ECO:0000256" key="6">
    <source>
        <dbReference type="SAM" id="MobiDB-lite"/>
    </source>
</evidence>
<dbReference type="EC" id="3.6.4.12" evidence="5"/>
<dbReference type="InterPro" id="IPR033762">
    <property type="entry name" value="MCM_OB"/>
</dbReference>
<keyword evidence="1 4" id="KW-0547">Nucleotide-binding</keyword>
<dbReference type="SMART" id="SM00350">
    <property type="entry name" value="MCM"/>
    <property type="match status" value="1"/>
</dbReference>
<evidence type="ECO:0000313" key="8">
    <source>
        <dbReference type="EMBL" id="KAK2950257.1"/>
    </source>
</evidence>
<comment type="function">
    <text evidence="5">Acts as component of the MCM2-7 complex (MCM complex) which is the replicative helicase essential for 'once per cell cycle' DNA replication initiation and elongation in eukaryotic cells. The active ATPase sites in the MCM2-7 ring are formed through the interaction surfaces of two neighboring subunits such that a critical structure of a conserved arginine finger motif is provided in trans relative to the ATP-binding site of the Walker A box of the adjacent subunit. The six ATPase active sites, however, are likely to contribute differentially to the complex helicase activity.</text>
</comment>
<evidence type="ECO:0000256" key="1">
    <source>
        <dbReference type="ARBA" id="ARBA00022741"/>
    </source>
</evidence>
<dbReference type="Pfam" id="PF17855">
    <property type="entry name" value="MCM_lid"/>
    <property type="match status" value="1"/>
</dbReference>
<feature type="compositionally biased region" description="Basic and acidic residues" evidence="6">
    <location>
        <begin position="795"/>
        <end position="814"/>
    </location>
</feature>
<keyword evidence="5" id="KW-0347">Helicase</keyword>
<keyword evidence="3 4" id="KW-0238">DNA-binding</keyword>
<dbReference type="PRINTS" id="PR01657">
    <property type="entry name" value="MCMFAMILY"/>
</dbReference>
<comment type="catalytic activity">
    <reaction evidence="5">
        <text>ATP + H2O = ADP + phosphate + H(+)</text>
        <dbReference type="Rhea" id="RHEA:13065"/>
        <dbReference type="ChEBI" id="CHEBI:15377"/>
        <dbReference type="ChEBI" id="CHEBI:15378"/>
        <dbReference type="ChEBI" id="CHEBI:30616"/>
        <dbReference type="ChEBI" id="CHEBI:43474"/>
        <dbReference type="ChEBI" id="CHEBI:456216"/>
        <dbReference type="EC" id="3.6.4.12"/>
    </reaction>
</comment>
<dbReference type="GO" id="GO:0016787">
    <property type="term" value="F:hydrolase activity"/>
    <property type="evidence" value="ECO:0007669"/>
    <property type="project" value="UniProtKB-KW"/>
</dbReference>
<dbReference type="PROSITE" id="PS50051">
    <property type="entry name" value="MCM_2"/>
    <property type="match status" value="1"/>
</dbReference>
<proteinExistence type="inferred from homology"/>
<dbReference type="InterPro" id="IPR021610">
    <property type="entry name" value="DUF3228"/>
</dbReference>
<dbReference type="Gene3D" id="3.40.50.300">
    <property type="entry name" value="P-loop containing nucleotide triphosphate hydrolases"/>
    <property type="match status" value="1"/>
</dbReference>
<dbReference type="Pfam" id="PF00493">
    <property type="entry name" value="MCM"/>
    <property type="match status" value="1"/>
</dbReference>
<comment type="caution">
    <text evidence="8">The sequence shown here is derived from an EMBL/GenBank/DDBJ whole genome shotgun (WGS) entry which is preliminary data.</text>
</comment>
<keyword evidence="5" id="KW-0131">Cell cycle</keyword>
<accession>A0ABQ9XCL5</accession>
<protein>
    <recommendedName>
        <fullName evidence="5">DNA replication licensing factor MCM6</fullName>
        <ecNumber evidence="5">3.6.4.12</ecNumber>
    </recommendedName>
</protein>
<dbReference type="PRINTS" id="PR01662">
    <property type="entry name" value="MCMPROTEIN6"/>
</dbReference>
<dbReference type="PANTHER" id="PTHR11630:SF43">
    <property type="entry name" value="DNA REPLICATION LICENSING FACTOR MCM6"/>
    <property type="match status" value="1"/>
</dbReference>
<evidence type="ECO:0000259" key="7">
    <source>
        <dbReference type="PROSITE" id="PS50051"/>
    </source>
</evidence>
<dbReference type="InterPro" id="IPR027417">
    <property type="entry name" value="P-loop_NTPase"/>
</dbReference>
<dbReference type="InterPro" id="IPR012340">
    <property type="entry name" value="NA-bd_OB-fold"/>
</dbReference>
<evidence type="ECO:0000256" key="4">
    <source>
        <dbReference type="RuleBase" id="RU004070"/>
    </source>
</evidence>
<reference evidence="8 9" key="1">
    <citation type="journal article" date="2022" name="bioRxiv">
        <title>Genomics of Preaxostyla Flagellates Illuminates Evolutionary Transitions and the Path Towards Mitochondrial Loss.</title>
        <authorList>
            <person name="Novak L.V.F."/>
            <person name="Treitli S.C."/>
            <person name="Pyrih J."/>
            <person name="Halakuc P."/>
            <person name="Pipaliya S.V."/>
            <person name="Vacek V."/>
            <person name="Brzon O."/>
            <person name="Soukal P."/>
            <person name="Eme L."/>
            <person name="Dacks J.B."/>
            <person name="Karnkowska A."/>
            <person name="Elias M."/>
            <person name="Hampl V."/>
        </authorList>
    </citation>
    <scope>NUCLEOTIDE SEQUENCE [LARGE SCALE GENOMIC DNA]</scope>
    <source>
        <strain evidence="8">NAU3</strain>
        <tissue evidence="8">Gut</tissue>
    </source>
</reference>
<evidence type="ECO:0000313" key="9">
    <source>
        <dbReference type="Proteomes" id="UP001281761"/>
    </source>
</evidence>
<feature type="compositionally biased region" description="Low complexity" evidence="6">
    <location>
        <begin position="753"/>
        <end position="791"/>
    </location>
</feature>
<dbReference type="InterPro" id="IPR041562">
    <property type="entry name" value="MCM_lid"/>
</dbReference>
<dbReference type="EMBL" id="JARBJD010000140">
    <property type="protein sequence ID" value="KAK2950257.1"/>
    <property type="molecule type" value="Genomic_DNA"/>
</dbReference>
<evidence type="ECO:0000256" key="2">
    <source>
        <dbReference type="ARBA" id="ARBA00022840"/>
    </source>
</evidence>
<dbReference type="SUPFAM" id="SSF52540">
    <property type="entry name" value="P-loop containing nucleoside triphosphate hydrolases"/>
    <property type="match status" value="1"/>
</dbReference>
<dbReference type="Gene3D" id="3.30.2310.50">
    <property type="entry name" value="Protein of unknown function (DUF3228), domain 1"/>
    <property type="match status" value="2"/>
</dbReference>
<dbReference type="Pfam" id="PF11539">
    <property type="entry name" value="DUF3228"/>
    <property type="match status" value="1"/>
</dbReference>
<comment type="subcellular location">
    <subcellularLocation>
        <location evidence="5">Nucleus</location>
    </subcellularLocation>
</comment>
<sequence length="1161" mass="129036">MTQGTTKTIEQAFSQRLLEFFQETEERKQQYQNHIRAFIDEETAIPIDYSELVLFSADLAQIYFVEAHYFDKYVSQTLAQFAQECCPDDIKNDFIAQNHSASDIDYSIKGFTSRTSLRDLGANDIGHLTKIHGQVTRATEIRPELVEGSFICKQCAMMQPKVEQQFRYTVPIQCANQTCNNRKNWELVVGESTFVDWQKIKIQESPDEIPIGSLPRRLDVVLRRSLCDKAKPGDHCVFTGILVAVPDVSVLKLPGQTTRTTGAQTRIGGGVGASRGDAQGFVAPGIQGLKETGGRDLSYGMCFIALDVENGTSRSSEELFQEVEREENGEIITELEYKPGVKERLDQIKARLRRGGKDVFDILAESVAPSIWGHLEVKKGILLALVGGVPKPGTNIEGEANPPLRGDINVCIVGDPATAKSQLLRSAAGIAPRSVLATGQSSSAAGLTAAVVKDSETGDFTVEAGAMILGDNGVVCIDEFEKMDQNDQVAIHEAMEQQTITIAKAGIHATFNARCSVIAAANPKEGVYNSSKPLRDNIDLSAAIMSRFDLFYVILDEPDSQLDRKLADYVISVRQNPEAKYDELVMNSQILPREDLIFYINASKHWKPQWTDNAALALKQAYLQAREEDSNVNSNHGSSSYRITVRQLESMIRMSEALAKINLASEIHERYVWTAYRLMMQSVSSLKREQEQVLIEEPIEFDVEPNAVEQIIIQQEQDLLDAAPHSIPSMDSQLPPSSSSMLSLPPDSHHVDSLPGTLPLPPSSSQASGSQMMSSQIPSSQAPPSLLPSQLESEDGLRKEKRAAMERDDSEPKKTSQLKGKKMLKITSKDFAAVRKVIVTTANQRREEAISKAWLIGTVATALMKVEETGSLGYLQERPSLPVQVLKVRLVLNKMITDHDAFREVNDEKDETEDIERVPGLNDKDFTETLRFRPEYSQNIRSNHRFEINHEIIMTTRAITLTPFSMRHFGTGNTQKKVQMPCTPDEFLDAVNSEYEGEKIVDGKNLKGKDCLVDGYAPFCKHIFIKNIWNIEKNIVEITPEIEPLIRSGYIRRTPAELPVLCRWLPRAAASSLLKPSIYIDVILYSAEQCKDEGESIGDSLWGVVGLIPCDTETEYPMAPITAMRNALGISEGGSGVPIDRDAYEKSASFWDKHINVEDGE</sequence>
<name>A0ABQ9XCL5_9EUKA</name>
<comment type="subunit">
    <text evidence="5">Component of the MCM2-7 complex.</text>
</comment>
<feature type="domain" description="MCM C-terminal AAA(+) ATPase" evidence="7">
    <location>
        <begin position="359"/>
        <end position="570"/>
    </location>
</feature>
<dbReference type="PANTHER" id="PTHR11630">
    <property type="entry name" value="DNA REPLICATION LICENSING FACTOR MCM FAMILY MEMBER"/>
    <property type="match status" value="1"/>
</dbReference>
<dbReference type="InterPro" id="IPR031327">
    <property type="entry name" value="MCM"/>
</dbReference>
<dbReference type="GO" id="GO:0003678">
    <property type="term" value="F:DNA helicase activity"/>
    <property type="evidence" value="ECO:0007669"/>
    <property type="project" value="UniProtKB-EC"/>
</dbReference>
<evidence type="ECO:0000256" key="3">
    <source>
        <dbReference type="ARBA" id="ARBA00023125"/>
    </source>
</evidence>
<dbReference type="Gene3D" id="2.20.28.10">
    <property type="match status" value="1"/>
</dbReference>
<keyword evidence="2 4" id="KW-0067">ATP-binding</keyword>
<keyword evidence="5 8" id="KW-0378">Hydrolase</keyword>
<dbReference type="InterPro" id="IPR001208">
    <property type="entry name" value="MCM_dom"/>
</dbReference>
<dbReference type="Gene3D" id="2.40.50.140">
    <property type="entry name" value="Nucleic acid-binding proteins"/>
    <property type="match status" value="1"/>
</dbReference>